<sequence length="94" mass="10313">MGLETAAGLFKGGFVRQRLQQNVAMDELLLQGIEGEHGDLVSIAEQFDVIPVRVLDDLIVPEKTGFRHGTAWGRKDGAKCPLGGELFNHRLNLT</sequence>
<dbReference type="Proteomes" id="UP001499852">
    <property type="component" value="Unassembled WGS sequence"/>
</dbReference>
<evidence type="ECO:0000313" key="2">
    <source>
        <dbReference type="Proteomes" id="UP001499852"/>
    </source>
</evidence>
<dbReference type="EMBL" id="BAABIA010000002">
    <property type="protein sequence ID" value="GAA5135863.1"/>
    <property type="molecule type" value="Genomic_DNA"/>
</dbReference>
<accession>A0ABP9P1N2</accession>
<name>A0ABP9P1N2_9BACT</name>
<organism evidence="1 2">
    <name type="scientific">Prosthecobacter algae</name>
    <dbReference type="NCBI Taxonomy" id="1144682"/>
    <lineage>
        <taxon>Bacteria</taxon>
        <taxon>Pseudomonadati</taxon>
        <taxon>Verrucomicrobiota</taxon>
        <taxon>Verrucomicrobiia</taxon>
        <taxon>Verrucomicrobiales</taxon>
        <taxon>Verrucomicrobiaceae</taxon>
        <taxon>Prosthecobacter</taxon>
    </lineage>
</organism>
<reference evidence="2" key="1">
    <citation type="journal article" date="2019" name="Int. J. Syst. Evol. Microbiol.">
        <title>The Global Catalogue of Microorganisms (GCM) 10K type strain sequencing project: providing services to taxonomists for standard genome sequencing and annotation.</title>
        <authorList>
            <consortium name="The Broad Institute Genomics Platform"/>
            <consortium name="The Broad Institute Genome Sequencing Center for Infectious Disease"/>
            <person name="Wu L."/>
            <person name="Ma J."/>
        </authorList>
    </citation>
    <scope>NUCLEOTIDE SEQUENCE [LARGE SCALE GENOMIC DNA]</scope>
    <source>
        <strain evidence="2">JCM 18053</strain>
    </source>
</reference>
<evidence type="ECO:0000313" key="1">
    <source>
        <dbReference type="EMBL" id="GAA5135863.1"/>
    </source>
</evidence>
<protein>
    <submittedName>
        <fullName evidence="1">Uncharacterized protein</fullName>
    </submittedName>
</protein>
<keyword evidence="2" id="KW-1185">Reference proteome</keyword>
<proteinExistence type="predicted"/>
<gene>
    <name evidence="1" type="ORF">GCM10023213_09910</name>
</gene>
<comment type="caution">
    <text evidence="1">The sequence shown here is derived from an EMBL/GenBank/DDBJ whole genome shotgun (WGS) entry which is preliminary data.</text>
</comment>